<evidence type="ECO:0000313" key="1">
    <source>
        <dbReference type="EMBL" id="KRY03228.1"/>
    </source>
</evidence>
<proteinExistence type="predicted"/>
<dbReference type="AlphaFoldDB" id="A0A0V0YSY9"/>
<sequence>MAVCIDDVAIFGHFNLIGQNSNKTEIKFPRCT</sequence>
<reference evidence="1 2" key="1">
    <citation type="submission" date="2015-01" db="EMBL/GenBank/DDBJ databases">
        <title>Evolution of Trichinella species and genotypes.</title>
        <authorList>
            <person name="Korhonen P.K."/>
            <person name="Edoardo P."/>
            <person name="Giuseppe L.R."/>
            <person name="Gasser R.B."/>
        </authorList>
    </citation>
    <scope>NUCLEOTIDE SEQUENCE [LARGE SCALE GENOMIC DNA]</scope>
    <source>
        <strain evidence="1">ISS2496</strain>
    </source>
</reference>
<evidence type="ECO:0000313" key="2">
    <source>
        <dbReference type="Proteomes" id="UP000054783"/>
    </source>
</evidence>
<organism evidence="1 2">
    <name type="scientific">Trichinella patagoniensis</name>
    <dbReference type="NCBI Taxonomy" id="990121"/>
    <lineage>
        <taxon>Eukaryota</taxon>
        <taxon>Metazoa</taxon>
        <taxon>Ecdysozoa</taxon>
        <taxon>Nematoda</taxon>
        <taxon>Enoplea</taxon>
        <taxon>Dorylaimia</taxon>
        <taxon>Trichinellida</taxon>
        <taxon>Trichinellidae</taxon>
        <taxon>Trichinella</taxon>
    </lineage>
</organism>
<comment type="caution">
    <text evidence="1">The sequence shown here is derived from an EMBL/GenBank/DDBJ whole genome shotgun (WGS) entry which is preliminary data.</text>
</comment>
<protein>
    <submittedName>
        <fullName evidence="1">Uncharacterized protein</fullName>
    </submittedName>
</protein>
<gene>
    <name evidence="1" type="ORF">T12_8975</name>
</gene>
<dbReference type="EMBL" id="JYDQ01003007">
    <property type="protein sequence ID" value="KRY03228.1"/>
    <property type="molecule type" value="Genomic_DNA"/>
</dbReference>
<dbReference type="Proteomes" id="UP000054783">
    <property type="component" value="Unassembled WGS sequence"/>
</dbReference>
<name>A0A0V0YSY9_9BILA</name>
<accession>A0A0V0YSY9</accession>
<keyword evidence="2" id="KW-1185">Reference proteome</keyword>